<dbReference type="PANTHER" id="PTHR30126">
    <property type="entry name" value="HTH-TYPE TRANSCRIPTIONAL REGULATOR"/>
    <property type="match status" value="1"/>
</dbReference>
<dbReference type="PROSITE" id="PS50931">
    <property type="entry name" value="HTH_LYSR"/>
    <property type="match status" value="1"/>
</dbReference>
<reference evidence="6 7" key="1">
    <citation type="submission" date="2018-02" db="EMBL/GenBank/DDBJ databases">
        <title>novel marine gammaproteobacteria from coastal saline agro ecosystem.</title>
        <authorList>
            <person name="Krishnan R."/>
            <person name="Ramesh Kumar N."/>
        </authorList>
    </citation>
    <scope>NUCLEOTIDE SEQUENCE [LARGE SCALE GENOMIC DNA]</scope>
    <source>
        <strain evidence="6 7">228</strain>
    </source>
</reference>
<accession>A0A2S5KTU3</accession>
<dbReference type="InterPro" id="IPR036388">
    <property type="entry name" value="WH-like_DNA-bd_sf"/>
</dbReference>
<dbReference type="GO" id="GO:0000976">
    <property type="term" value="F:transcription cis-regulatory region binding"/>
    <property type="evidence" value="ECO:0007669"/>
    <property type="project" value="TreeGrafter"/>
</dbReference>
<comment type="caution">
    <text evidence="6">The sequence shown here is derived from an EMBL/GenBank/DDBJ whole genome shotgun (WGS) entry which is preliminary data.</text>
</comment>
<gene>
    <name evidence="6" type="ORF">C4K68_06545</name>
</gene>
<evidence type="ECO:0000256" key="1">
    <source>
        <dbReference type="ARBA" id="ARBA00009437"/>
    </source>
</evidence>
<sequence length="306" mass="33483">MRITLRQLQVFAAIARKGSVSAAADQIGLTQSAASMALAELEGHLGAPLFDRQGRRLRLSPLGETQLSLAETILGQVENFEQGGKREVAGPFTISASMTIGSYLLPRMALDFLALYPKVDLKLRLRNSSDVLGSLLNLDADIGLIEGLCREPRLAYVPWRQDRLFLVAASDSPWAEFAGKPERLLQAPWILRESGSGTRAVLEQVLGNDRNRLHVRLELAHHEAIKQAVLAGLGVGCLSELAVQEDLQNGRLVDLAWPELDLSRSLSLVWWPERFLSSPARALIDSLGLTAAVEAWQPPTGKITML</sequence>
<evidence type="ECO:0000313" key="7">
    <source>
        <dbReference type="Proteomes" id="UP000238196"/>
    </source>
</evidence>
<dbReference type="Pfam" id="PF03466">
    <property type="entry name" value="LysR_substrate"/>
    <property type="match status" value="1"/>
</dbReference>
<protein>
    <submittedName>
        <fullName evidence="6">LysR family transcriptional regulator</fullName>
    </submittedName>
</protein>
<dbReference type="GO" id="GO:0003700">
    <property type="term" value="F:DNA-binding transcription factor activity"/>
    <property type="evidence" value="ECO:0007669"/>
    <property type="project" value="InterPro"/>
</dbReference>
<evidence type="ECO:0000259" key="5">
    <source>
        <dbReference type="PROSITE" id="PS50931"/>
    </source>
</evidence>
<dbReference type="InterPro" id="IPR005119">
    <property type="entry name" value="LysR_subst-bd"/>
</dbReference>
<dbReference type="Gene3D" id="1.10.10.10">
    <property type="entry name" value="Winged helix-like DNA-binding domain superfamily/Winged helix DNA-binding domain"/>
    <property type="match status" value="1"/>
</dbReference>
<dbReference type="AlphaFoldDB" id="A0A2S5KTU3"/>
<keyword evidence="2" id="KW-0805">Transcription regulation</keyword>
<dbReference type="OrthoDB" id="5297085at2"/>
<evidence type="ECO:0000256" key="2">
    <source>
        <dbReference type="ARBA" id="ARBA00023015"/>
    </source>
</evidence>
<proteinExistence type="inferred from homology"/>
<evidence type="ECO:0000313" key="6">
    <source>
        <dbReference type="EMBL" id="PPC78287.1"/>
    </source>
</evidence>
<dbReference type="EMBL" id="PRLP01000017">
    <property type="protein sequence ID" value="PPC78287.1"/>
    <property type="molecule type" value="Genomic_DNA"/>
</dbReference>
<dbReference type="InterPro" id="IPR000847">
    <property type="entry name" value="LysR_HTH_N"/>
</dbReference>
<organism evidence="6 7">
    <name type="scientific">Proteobacteria bacterium 228</name>
    <dbReference type="NCBI Taxonomy" id="2083153"/>
    <lineage>
        <taxon>Bacteria</taxon>
        <taxon>Pseudomonadati</taxon>
        <taxon>Pseudomonadota</taxon>
    </lineage>
</organism>
<dbReference type="Proteomes" id="UP000238196">
    <property type="component" value="Unassembled WGS sequence"/>
</dbReference>
<dbReference type="InterPro" id="IPR036390">
    <property type="entry name" value="WH_DNA-bd_sf"/>
</dbReference>
<keyword evidence="4" id="KW-0804">Transcription</keyword>
<dbReference type="Pfam" id="PF00126">
    <property type="entry name" value="HTH_1"/>
    <property type="match status" value="1"/>
</dbReference>
<dbReference type="CDD" id="cd08420">
    <property type="entry name" value="PBP2_CysL_like"/>
    <property type="match status" value="1"/>
</dbReference>
<dbReference type="FunFam" id="1.10.10.10:FF:000001">
    <property type="entry name" value="LysR family transcriptional regulator"/>
    <property type="match status" value="1"/>
</dbReference>
<name>A0A2S5KTU3_9PROT</name>
<dbReference type="Gene3D" id="3.40.190.290">
    <property type="match status" value="1"/>
</dbReference>
<feature type="domain" description="HTH lysR-type" evidence="5">
    <location>
        <begin position="3"/>
        <end position="60"/>
    </location>
</feature>
<evidence type="ECO:0000256" key="3">
    <source>
        <dbReference type="ARBA" id="ARBA00023125"/>
    </source>
</evidence>
<comment type="similarity">
    <text evidence="1">Belongs to the LysR transcriptional regulatory family.</text>
</comment>
<dbReference type="SUPFAM" id="SSF46785">
    <property type="entry name" value="Winged helix' DNA-binding domain"/>
    <property type="match status" value="1"/>
</dbReference>
<evidence type="ECO:0000256" key="4">
    <source>
        <dbReference type="ARBA" id="ARBA00023163"/>
    </source>
</evidence>
<keyword evidence="3" id="KW-0238">DNA-binding</keyword>
<dbReference type="SUPFAM" id="SSF53850">
    <property type="entry name" value="Periplasmic binding protein-like II"/>
    <property type="match status" value="1"/>
</dbReference>
<dbReference type="PANTHER" id="PTHR30126:SF94">
    <property type="entry name" value="LYSR FAMILY TRANSCRIPTIONAL REGULATOR"/>
    <property type="match status" value="1"/>
</dbReference>
<dbReference type="PRINTS" id="PR00039">
    <property type="entry name" value="HTHLYSR"/>
</dbReference>